<evidence type="ECO:0000256" key="4">
    <source>
        <dbReference type="ARBA" id="ARBA00022803"/>
    </source>
</evidence>
<keyword evidence="4" id="KW-0802">TPR repeat</keyword>
<comment type="caution">
    <text evidence="5">The sequence shown here is derived from an EMBL/GenBank/DDBJ whole genome shotgun (WGS) entry which is preliminary data.</text>
</comment>
<dbReference type="CDD" id="cd05804">
    <property type="entry name" value="StaR_like"/>
    <property type="match status" value="1"/>
</dbReference>
<accession>A0A2A2LP38</accession>
<reference evidence="5 6" key="1">
    <citation type="journal article" date="2017" name="Curr. Biol.">
        <title>Genome architecture and evolution of a unichromosomal asexual nematode.</title>
        <authorList>
            <person name="Fradin H."/>
            <person name="Zegar C."/>
            <person name="Gutwein M."/>
            <person name="Lucas J."/>
            <person name="Kovtun M."/>
            <person name="Corcoran D."/>
            <person name="Baugh L.R."/>
            <person name="Kiontke K."/>
            <person name="Gunsalus K."/>
            <person name="Fitch D.H."/>
            <person name="Piano F."/>
        </authorList>
    </citation>
    <scope>NUCLEOTIDE SEQUENCE [LARGE SCALE GENOMIC DNA]</scope>
    <source>
        <strain evidence="5">PF1309</strain>
    </source>
</reference>
<sequence>MASWCADSLRDCQAWKDAALELSTTSNEAARLFDALLRQIVSWSDCDALGGIDSTLKKMVEADPDAILPRAFVLGLTGLGTGHTPRVDKEFKQNLEKLKLDAEIRGNDREKLHTEAVILWDNGYHKSAAEKWEQILKDHPNDLMALKFAHDAYFFMGDAQSKRDSVKNVIDKWKPDEPCYSYLHGMLAFGLEECEEYREAEKHALQALSLNRFDCWATHARAHVLEMEARWKEGQLFMQQTESDWKPGWIIAPHNYWHFSLFFIEEKDFETPLTLFDNEINRRLKKSGSMLDMVDAVSLLWRLEMEGINVEEKWREIPDMSAHLDDHTIVFNDVHFGPLLSRRGEAENENHLYESLKKYTNCSNEDNAKICQLVGLSLYEGMMAFEREKYELAAEKMLPIRQHIYRIGGSNAQRDIFTQTLIHACILSKNREHNALVETLLNERNKLKKKGPVSERLASKFRENHAPSHM</sequence>
<dbReference type="PANTHER" id="PTHR16263">
    <property type="entry name" value="TETRATRICOPEPTIDE REPEAT PROTEIN 38"/>
    <property type="match status" value="1"/>
</dbReference>
<dbReference type="AlphaFoldDB" id="A0A2A2LP38"/>
<organism evidence="5 6">
    <name type="scientific">Diploscapter pachys</name>
    <dbReference type="NCBI Taxonomy" id="2018661"/>
    <lineage>
        <taxon>Eukaryota</taxon>
        <taxon>Metazoa</taxon>
        <taxon>Ecdysozoa</taxon>
        <taxon>Nematoda</taxon>
        <taxon>Chromadorea</taxon>
        <taxon>Rhabditida</taxon>
        <taxon>Rhabditina</taxon>
        <taxon>Rhabditomorpha</taxon>
        <taxon>Rhabditoidea</taxon>
        <taxon>Rhabditidae</taxon>
        <taxon>Diploscapter</taxon>
    </lineage>
</organism>
<evidence type="ECO:0000313" key="5">
    <source>
        <dbReference type="EMBL" id="PAV87747.1"/>
    </source>
</evidence>
<dbReference type="PANTHER" id="PTHR16263:SF4">
    <property type="entry name" value="TETRATRICOPEPTIDE REPEAT PROTEIN 38"/>
    <property type="match status" value="1"/>
</dbReference>
<dbReference type="Proteomes" id="UP000218231">
    <property type="component" value="Unassembled WGS sequence"/>
</dbReference>
<evidence type="ECO:0000256" key="1">
    <source>
        <dbReference type="ARBA" id="ARBA00005857"/>
    </source>
</evidence>
<comment type="similarity">
    <text evidence="1">Belongs to the TTC38 family.</text>
</comment>
<evidence type="ECO:0000256" key="3">
    <source>
        <dbReference type="ARBA" id="ARBA00022737"/>
    </source>
</evidence>
<gene>
    <name evidence="5" type="ORF">WR25_03783</name>
</gene>
<keyword evidence="6" id="KW-1185">Reference proteome</keyword>
<dbReference type="InterPro" id="IPR033891">
    <property type="entry name" value="TTC38"/>
</dbReference>
<evidence type="ECO:0000256" key="2">
    <source>
        <dbReference type="ARBA" id="ARBA00019992"/>
    </source>
</evidence>
<proteinExistence type="inferred from homology"/>
<dbReference type="EMBL" id="LIAE01006552">
    <property type="protein sequence ID" value="PAV87747.1"/>
    <property type="molecule type" value="Genomic_DNA"/>
</dbReference>
<dbReference type="SUPFAM" id="SSF48452">
    <property type="entry name" value="TPR-like"/>
    <property type="match status" value="1"/>
</dbReference>
<keyword evidence="3" id="KW-0677">Repeat</keyword>
<dbReference type="OrthoDB" id="1427555at2759"/>
<name>A0A2A2LP38_9BILA</name>
<dbReference type="InterPro" id="IPR011990">
    <property type="entry name" value="TPR-like_helical_dom_sf"/>
</dbReference>
<evidence type="ECO:0000313" key="6">
    <source>
        <dbReference type="Proteomes" id="UP000218231"/>
    </source>
</evidence>
<dbReference type="Gene3D" id="1.25.40.10">
    <property type="entry name" value="Tetratricopeptide repeat domain"/>
    <property type="match status" value="1"/>
</dbReference>
<protein>
    <recommendedName>
        <fullName evidence="2">Tetratricopeptide repeat protein 38</fullName>
    </recommendedName>
</protein>